<evidence type="ECO:0000313" key="2">
    <source>
        <dbReference type="EMBL" id="KPN31909.1"/>
    </source>
</evidence>
<dbReference type="OrthoDB" id="381666at2157"/>
<keyword evidence="1" id="KW-0472">Membrane</keyword>
<dbReference type="AlphaFoldDB" id="A0A0P7GCZ4"/>
<dbReference type="RefSeq" id="WP_054584339.1">
    <property type="nucleotide sequence ID" value="NZ_LGUC01000001.1"/>
</dbReference>
<proteinExistence type="predicted"/>
<sequence length="118" mass="11535">MSERSTTLFAYGSHLQPIRTGRAADAASALAWIVGAAATLGHPAGLALAGFLLGIVATSVERAVAAGASFGISVAAAGVVWLTVTGSMPPTAGFTPIELLGLALVGPPTVAAIVRALG</sequence>
<feature type="transmembrane region" description="Helical" evidence="1">
    <location>
        <begin position="63"/>
        <end position="84"/>
    </location>
</feature>
<dbReference type="Proteomes" id="UP000050535">
    <property type="component" value="Unassembled WGS sequence"/>
</dbReference>
<feature type="transmembrane region" description="Helical" evidence="1">
    <location>
        <begin position="29"/>
        <end position="56"/>
    </location>
</feature>
<organism evidence="2 3">
    <name type="scientific">Halolamina pelagica</name>
    <dbReference type="NCBI Taxonomy" id="699431"/>
    <lineage>
        <taxon>Archaea</taxon>
        <taxon>Methanobacteriati</taxon>
        <taxon>Methanobacteriota</taxon>
        <taxon>Stenosarchaea group</taxon>
        <taxon>Halobacteria</taxon>
        <taxon>Halobacteriales</taxon>
        <taxon>Haloferacaceae</taxon>
    </lineage>
</organism>
<keyword evidence="1" id="KW-0812">Transmembrane</keyword>
<feature type="transmembrane region" description="Helical" evidence="1">
    <location>
        <begin position="96"/>
        <end position="117"/>
    </location>
</feature>
<accession>A0A0P7GCZ4</accession>
<keyword evidence="1" id="KW-1133">Transmembrane helix</keyword>
<keyword evidence="3" id="KW-1185">Reference proteome</keyword>
<dbReference type="EMBL" id="LGUC01000001">
    <property type="protein sequence ID" value="KPN31909.1"/>
    <property type="molecule type" value="Genomic_DNA"/>
</dbReference>
<evidence type="ECO:0000256" key="1">
    <source>
        <dbReference type="SAM" id="Phobius"/>
    </source>
</evidence>
<reference evidence="3" key="1">
    <citation type="submission" date="2013-11" db="EMBL/GenBank/DDBJ databases">
        <authorList>
            <person name="Hoang H.T."/>
            <person name="Killian M.L."/>
            <person name="Madson D.M."/>
            <person name="Arruda P.H.E."/>
            <person name="Sun D."/>
            <person name="Schwartz K.J."/>
            <person name="Yoon K."/>
        </authorList>
    </citation>
    <scope>NUCLEOTIDE SEQUENCE [LARGE SCALE GENOMIC DNA]</scope>
    <source>
        <strain evidence="3">CDK2</strain>
    </source>
</reference>
<evidence type="ECO:0000313" key="3">
    <source>
        <dbReference type="Proteomes" id="UP000050535"/>
    </source>
</evidence>
<comment type="caution">
    <text evidence="2">The sequence shown here is derived from an EMBL/GenBank/DDBJ whole genome shotgun (WGS) entry which is preliminary data.</text>
</comment>
<name>A0A0P7GCZ4_9EURY</name>
<protein>
    <submittedName>
        <fullName evidence="2">Uncharacterized protein</fullName>
    </submittedName>
</protein>
<gene>
    <name evidence="2" type="ORF">SY89_02666</name>
</gene>